<dbReference type="PANTHER" id="PTHR11985:SF15">
    <property type="entry name" value="GLYCEROL-3-PHOSPHATE DEHYDROGENASE, MITOCHONDRIAL"/>
    <property type="match status" value="1"/>
</dbReference>
<dbReference type="EC" id="1.1.5.3" evidence="7"/>
<dbReference type="Proteomes" id="UP000022141">
    <property type="component" value="Unassembled WGS sequence"/>
</dbReference>
<evidence type="ECO:0000256" key="3">
    <source>
        <dbReference type="ARBA" id="ARBA00022630"/>
    </source>
</evidence>
<keyword evidence="8" id="KW-1185">Reference proteome</keyword>
<sequence length="356" mass="39292">MKVAVIGGGINGVMTAWAFARHGDSVDLYEKGHLMSATSRASTKMLHGGLRYLEHGHLALVREALQERSWWIRQAPHLVRPLELLIPIYRNGERAKWLVGAGIRLYDLLATGSGFPRSRWYAAADVAESFPGLQRNHLLGAYGYWDAQMDDYQLGLWAAEKARESGARLHEQSPVLRLDPTTGEVSTAGAGACYDRIINVAGPWAEELLIRSGVTSAYRLDLIRGSHIVVSGRLEQGCVLQVPGEKRILFVLPHGEETLLGTTEVRQESTEKCAPSDDEIEYLVGNYNRCFREKIACSDIIGSFAGIRPIVASKTDFSAASREAVIERHDKLINVFGGKWTTSRALAEAVITKSQH</sequence>
<comment type="cofactor">
    <cofactor evidence="1">
        <name>FAD</name>
        <dbReference type="ChEBI" id="CHEBI:57692"/>
    </cofactor>
</comment>
<dbReference type="InterPro" id="IPR006076">
    <property type="entry name" value="FAD-dep_OxRdtase"/>
</dbReference>
<keyword evidence="4" id="KW-0274">FAD</keyword>
<proteinExistence type="inferred from homology"/>
<organism evidence="7 8">
    <name type="scientific">Accumulibacter regalis</name>
    <dbReference type="NCBI Taxonomy" id="522306"/>
    <lineage>
        <taxon>Bacteria</taxon>
        <taxon>Pseudomonadati</taxon>
        <taxon>Pseudomonadota</taxon>
        <taxon>Betaproteobacteria</taxon>
        <taxon>Candidatus Accumulibacter</taxon>
    </lineage>
</organism>
<dbReference type="AlphaFoldDB" id="A0A011QDL3"/>
<gene>
    <name evidence="7" type="primary">glpD</name>
    <name evidence="7" type="ORF">AW11_02520</name>
</gene>
<dbReference type="STRING" id="1454004.AW11_02520"/>
<accession>A0A011QDL3</accession>
<evidence type="ECO:0000256" key="1">
    <source>
        <dbReference type="ARBA" id="ARBA00001974"/>
    </source>
</evidence>
<reference evidence="7" key="1">
    <citation type="submission" date="2014-02" db="EMBL/GenBank/DDBJ databases">
        <title>Expanding our view of genomic diversity in Candidatus Accumulibacter clades.</title>
        <authorList>
            <person name="Skennerton C.T."/>
            <person name="Barr J.J."/>
            <person name="Slater F.R."/>
            <person name="Bond P.L."/>
            <person name="Tyson G.W."/>
        </authorList>
    </citation>
    <scope>NUCLEOTIDE SEQUENCE [LARGE SCALE GENOMIC DNA]</scope>
</reference>
<evidence type="ECO:0000256" key="4">
    <source>
        <dbReference type="ARBA" id="ARBA00022827"/>
    </source>
</evidence>
<evidence type="ECO:0000256" key="5">
    <source>
        <dbReference type="ARBA" id="ARBA00023002"/>
    </source>
</evidence>
<dbReference type="PANTHER" id="PTHR11985">
    <property type="entry name" value="GLYCEROL-3-PHOSPHATE DEHYDROGENASE"/>
    <property type="match status" value="1"/>
</dbReference>
<keyword evidence="3" id="KW-0285">Flavoprotein</keyword>
<dbReference type="Gene3D" id="3.30.9.10">
    <property type="entry name" value="D-Amino Acid Oxidase, subunit A, domain 2"/>
    <property type="match status" value="1"/>
</dbReference>
<comment type="caution">
    <text evidence="7">The sequence shown here is derived from an EMBL/GenBank/DDBJ whole genome shotgun (WGS) entry which is preliminary data.</text>
</comment>
<dbReference type="PATRIC" id="fig|1454004.3.peg.2603"/>
<dbReference type="InterPro" id="IPR036188">
    <property type="entry name" value="FAD/NAD-bd_sf"/>
</dbReference>
<feature type="domain" description="FAD dependent oxidoreductase" evidence="6">
    <location>
        <begin position="2"/>
        <end position="350"/>
    </location>
</feature>
<dbReference type="InterPro" id="IPR000447">
    <property type="entry name" value="G3P_DH_FAD-dep"/>
</dbReference>
<dbReference type="SUPFAM" id="SSF51905">
    <property type="entry name" value="FAD/NAD(P)-binding domain"/>
    <property type="match status" value="1"/>
</dbReference>
<evidence type="ECO:0000313" key="8">
    <source>
        <dbReference type="Proteomes" id="UP000022141"/>
    </source>
</evidence>
<dbReference type="GO" id="GO:0004368">
    <property type="term" value="F:glycerol-3-phosphate dehydrogenase (quinone) activity"/>
    <property type="evidence" value="ECO:0007669"/>
    <property type="project" value="UniProtKB-EC"/>
</dbReference>
<evidence type="ECO:0000313" key="7">
    <source>
        <dbReference type="EMBL" id="EXI87392.1"/>
    </source>
</evidence>
<dbReference type="EMBL" id="JEMY01000034">
    <property type="protein sequence ID" value="EXI87392.1"/>
    <property type="molecule type" value="Genomic_DNA"/>
</dbReference>
<dbReference type="GO" id="GO:0046168">
    <property type="term" value="P:glycerol-3-phosphate catabolic process"/>
    <property type="evidence" value="ECO:0007669"/>
    <property type="project" value="TreeGrafter"/>
</dbReference>
<evidence type="ECO:0000256" key="2">
    <source>
        <dbReference type="ARBA" id="ARBA00007330"/>
    </source>
</evidence>
<comment type="similarity">
    <text evidence="2">Belongs to the FAD-dependent glycerol-3-phosphate dehydrogenase family.</text>
</comment>
<dbReference type="Gene3D" id="3.50.50.60">
    <property type="entry name" value="FAD/NAD(P)-binding domain"/>
    <property type="match status" value="1"/>
</dbReference>
<dbReference type="PRINTS" id="PR01001">
    <property type="entry name" value="FADG3PDH"/>
</dbReference>
<evidence type="ECO:0000259" key="6">
    <source>
        <dbReference type="Pfam" id="PF01266"/>
    </source>
</evidence>
<protein>
    <submittedName>
        <fullName evidence="7">Aerobic glycerol-3-phosphate dehydrogenase</fullName>
        <ecNumber evidence="7">1.1.5.3</ecNumber>
    </submittedName>
</protein>
<dbReference type="eggNOG" id="COG0578">
    <property type="taxonomic scope" value="Bacteria"/>
</dbReference>
<dbReference type="Pfam" id="PF01266">
    <property type="entry name" value="DAO"/>
    <property type="match status" value="1"/>
</dbReference>
<name>A0A011QDL3_ACCRE</name>
<keyword evidence="5 7" id="KW-0560">Oxidoreductase</keyword>